<gene>
    <name evidence="3" type="ORF">BECKTUN1418E_GA0071001_10736</name>
    <name evidence="2" type="ORF">BECKTUN1418F_GA0071002_10766</name>
</gene>
<dbReference type="EMBL" id="CAADFY010000076">
    <property type="protein sequence ID" value="VFK55866.1"/>
    <property type="molecule type" value="Genomic_DNA"/>
</dbReference>
<sequence>MKDCPVCKRSNLAEAMEYCPQCGADLECFGLLHNLQESGNTGYVKQGSFTVSPKIKWFMLTLLLSGLLLGLVAGGSYLDTRMDQLTVRLSEVESLSRHQKSIPKLAQHVTTMEQQIKKLEEDNFQKRIDDLDQRRTVAWRRIKAALATYGTSVDLGSRP</sequence>
<evidence type="ECO:0000313" key="2">
    <source>
        <dbReference type="EMBL" id="VFK55866.1"/>
    </source>
</evidence>
<protein>
    <recommendedName>
        <fullName evidence="4">Zinc-ribbon domain-containing protein</fullName>
    </recommendedName>
</protein>
<reference evidence="2" key="1">
    <citation type="submission" date="2019-02" db="EMBL/GenBank/DDBJ databases">
        <authorList>
            <person name="Gruber-Vodicka R. H."/>
            <person name="Seah K. B. B."/>
        </authorList>
    </citation>
    <scope>NUCLEOTIDE SEQUENCE</scope>
    <source>
        <strain evidence="3">BECK_BY2</strain>
        <strain evidence="2">BECK_BY3</strain>
    </source>
</reference>
<proteinExistence type="predicted"/>
<keyword evidence="1" id="KW-0812">Transmembrane</keyword>
<dbReference type="AlphaFoldDB" id="A0A450ZQ37"/>
<evidence type="ECO:0008006" key="4">
    <source>
        <dbReference type="Google" id="ProtNLM"/>
    </source>
</evidence>
<name>A0A450ZQ37_9GAMM</name>
<organism evidence="2">
    <name type="scientific">Candidatus Kentrum sp. TUN</name>
    <dbReference type="NCBI Taxonomy" id="2126343"/>
    <lineage>
        <taxon>Bacteria</taxon>
        <taxon>Pseudomonadati</taxon>
        <taxon>Pseudomonadota</taxon>
        <taxon>Gammaproteobacteria</taxon>
        <taxon>Candidatus Kentrum</taxon>
    </lineage>
</organism>
<accession>A0A450ZQ37</accession>
<feature type="transmembrane region" description="Helical" evidence="1">
    <location>
        <begin position="57"/>
        <end position="78"/>
    </location>
</feature>
<keyword evidence="1" id="KW-1133">Transmembrane helix</keyword>
<evidence type="ECO:0000256" key="1">
    <source>
        <dbReference type="SAM" id="Phobius"/>
    </source>
</evidence>
<dbReference type="EMBL" id="CAADFV010000073">
    <property type="protein sequence ID" value="VFK61899.1"/>
    <property type="molecule type" value="Genomic_DNA"/>
</dbReference>
<evidence type="ECO:0000313" key="3">
    <source>
        <dbReference type="EMBL" id="VFK61899.1"/>
    </source>
</evidence>
<keyword evidence="1" id="KW-0472">Membrane</keyword>